<feature type="domain" description="Methyl-accepting transducer" evidence="4">
    <location>
        <begin position="269"/>
        <end position="498"/>
    </location>
</feature>
<dbReference type="SMART" id="SM00304">
    <property type="entry name" value="HAMP"/>
    <property type="match status" value="1"/>
</dbReference>
<evidence type="ECO:0000259" key="5">
    <source>
        <dbReference type="PROSITE" id="PS50885"/>
    </source>
</evidence>
<dbReference type="InterPro" id="IPR004089">
    <property type="entry name" value="MCPsignal_dom"/>
</dbReference>
<dbReference type="Proteomes" id="UP001293718">
    <property type="component" value="Unassembled WGS sequence"/>
</dbReference>
<comment type="caution">
    <text evidence="6">The sequence shown here is derived from an EMBL/GenBank/DDBJ whole genome shotgun (WGS) entry which is preliminary data.</text>
</comment>
<reference evidence="6 7" key="1">
    <citation type="submission" date="2023-11" db="EMBL/GenBank/DDBJ databases">
        <title>Draft genome of Azohydromonas lata strain H1 (DSM1123), a polyhydroxyalkanoate producer.</title>
        <authorList>
            <person name="Traversa D."/>
            <person name="D'Addabbo P."/>
            <person name="Pazzani C."/>
            <person name="Manzari C."/>
            <person name="Chiara M."/>
            <person name="Scrascia M."/>
        </authorList>
    </citation>
    <scope>NUCLEOTIDE SEQUENCE [LARGE SCALE GENOMIC DNA]</scope>
    <source>
        <strain evidence="6 7">H1</strain>
    </source>
</reference>
<dbReference type="SUPFAM" id="SSF58104">
    <property type="entry name" value="Methyl-accepting chemotaxis protein (MCP) signaling domain"/>
    <property type="match status" value="1"/>
</dbReference>
<keyword evidence="3" id="KW-0807">Transducer</keyword>
<evidence type="ECO:0000313" key="7">
    <source>
        <dbReference type="Proteomes" id="UP001293718"/>
    </source>
</evidence>
<evidence type="ECO:0000256" key="3">
    <source>
        <dbReference type="PROSITE-ProRule" id="PRU00284"/>
    </source>
</evidence>
<gene>
    <name evidence="6" type="ORF">SM757_14330</name>
</gene>
<dbReference type="Pfam" id="PF00015">
    <property type="entry name" value="MCPsignal"/>
    <property type="match status" value="1"/>
</dbReference>
<comment type="similarity">
    <text evidence="2">Belongs to the methyl-accepting chemotaxis (MCP) protein family.</text>
</comment>
<dbReference type="PANTHER" id="PTHR43531">
    <property type="entry name" value="PROTEIN ICFG"/>
    <property type="match status" value="1"/>
</dbReference>
<dbReference type="PROSITE" id="PS50111">
    <property type="entry name" value="CHEMOTAXIS_TRANSDUC_2"/>
    <property type="match status" value="1"/>
</dbReference>
<evidence type="ECO:0000256" key="1">
    <source>
        <dbReference type="ARBA" id="ARBA00022481"/>
    </source>
</evidence>
<dbReference type="SMART" id="SM00283">
    <property type="entry name" value="MA"/>
    <property type="match status" value="1"/>
</dbReference>
<sequence>MKLVNFRIGQRLAAAFGVIVAMALASAALGVHQLARIQDNLDRVVEDSNVKIALSHEMNDAIHRVLRSMRTLMLLEDKAAVEAEVTRIAEYRSAYDAARQALDALPADEEIKARFAQVDEARNATRGINTQVVQLALAGQRQEALALLLTESQPRTQRWQDLLQDSIRLQEAANAHSNAQAREAYAWARNELVSGALLMLAASVLLAWRITRSITVPLRRACEVALRVAEGDLTQGVRAEGRDEAAQLLGALAVMEDRLTSTVAHVRRNAEGVATASAQISQGNLDLSQRTEEQASSLQQTAASMDQLGGAVRHNADTAQQANQLAQGASDVAVQGGQVVAKVVDTMRGIEESSRRIADIIGVIDGIAFQTNILALNAAVEAARAGEAGRGFAVVAGEVRALAQRSAGAAREIKDLIGVSVQRVGEGSALADQAGQTMQDVVSAIKRVTDLMGEISHASLEQSQGVSQVGEAVGQMDRVTQQNAALVEESAAAAQSLSSQAQRLVEAVAVFRLAQHAPALAAA</sequence>
<organism evidence="6 7">
    <name type="scientific">Azohydromonas lata</name>
    <dbReference type="NCBI Taxonomy" id="45677"/>
    <lineage>
        <taxon>Bacteria</taxon>
        <taxon>Pseudomonadati</taxon>
        <taxon>Pseudomonadota</taxon>
        <taxon>Betaproteobacteria</taxon>
        <taxon>Burkholderiales</taxon>
        <taxon>Sphaerotilaceae</taxon>
        <taxon>Azohydromonas</taxon>
    </lineage>
</organism>
<dbReference type="PANTHER" id="PTHR43531:SF14">
    <property type="entry name" value="METHYL-ACCEPTING CHEMOTAXIS PROTEIN I-RELATED"/>
    <property type="match status" value="1"/>
</dbReference>
<dbReference type="Pfam" id="PF00672">
    <property type="entry name" value="HAMP"/>
    <property type="match status" value="1"/>
</dbReference>
<dbReference type="InterPro" id="IPR003660">
    <property type="entry name" value="HAMP_dom"/>
</dbReference>
<dbReference type="Gene3D" id="1.10.287.950">
    <property type="entry name" value="Methyl-accepting chemotaxis protein"/>
    <property type="match status" value="1"/>
</dbReference>
<evidence type="ECO:0000259" key="4">
    <source>
        <dbReference type="PROSITE" id="PS50111"/>
    </source>
</evidence>
<keyword evidence="1" id="KW-0488">Methylation</keyword>
<dbReference type="InterPro" id="IPR047347">
    <property type="entry name" value="YvaQ-like_sensor"/>
</dbReference>
<dbReference type="PROSITE" id="PS50885">
    <property type="entry name" value="HAMP"/>
    <property type="match status" value="1"/>
</dbReference>
<evidence type="ECO:0000256" key="2">
    <source>
        <dbReference type="ARBA" id="ARBA00029447"/>
    </source>
</evidence>
<name>A0ABU5IF53_9BURK</name>
<dbReference type="RefSeq" id="WP_322465980.1">
    <property type="nucleotide sequence ID" value="NZ_JAXOJX010000022.1"/>
</dbReference>
<proteinExistence type="inferred from homology"/>
<keyword evidence="7" id="KW-1185">Reference proteome</keyword>
<dbReference type="InterPro" id="IPR004090">
    <property type="entry name" value="Chemotax_Me-accpt_rcpt"/>
</dbReference>
<feature type="domain" description="HAMP" evidence="5">
    <location>
        <begin position="212"/>
        <end position="264"/>
    </location>
</feature>
<dbReference type="InterPro" id="IPR051310">
    <property type="entry name" value="MCP_chemotaxis"/>
</dbReference>
<dbReference type="CDD" id="cd06225">
    <property type="entry name" value="HAMP"/>
    <property type="match status" value="1"/>
</dbReference>
<dbReference type="InterPro" id="IPR024478">
    <property type="entry name" value="HlyB_4HB_MCP"/>
</dbReference>
<protein>
    <submittedName>
        <fullName evidence="6">Methyl-accepting chemotaxis protein</fullName>
    </submittedName>
</protein>
<evidence type="ECO:0000313" key="6">
    <source>
        <dbReference type="EMBL" id="MDZ5457753.1"/>
    </source>
</evidence>
<dbReference type="CDD" id="cd11386">
    <property type="entry name" value="MCP_signal"/>
    <property type="match status" value="1"/>
</dbReference>
<dbReference type="EMBL" id="JAXOJX010000022">
    <property type="protein sequence ID" value="MDZ5457753.1"/>
    <property type="molecule type" value="Genomic_DNA"/>
</dbReference>
<dbReference type="Pfam" id="PF12729">
    <property type="entry name" value="4HB_MCP_1"/>
    <property type="match status" value="1"/>
</dbReference>
<dbReference type="PRINTS" id="PR00260">
    <property type="entry name" value="CHEMTRNSDUCR"/>
</dbReference>
<accession>A0ABU5IF53</accession>
<dbReference type="CDD" id="cd19411">
    <property type="entry name" value="MCP2201-like_sensor"/>
    <property type="match status" value="1"/>
</dbReference>